<sequence length="182" mass="19634">MKKRITAGAVVLGCLFLFGGCGRGDSGVDIQVYADDVKKGWSSAEQAAVPENTTVHVYPSLVEKFIVEVAGHKGDIFIVEEPMLKAALEPEGLHPLQELSEENGGTLGASAFRKEEDTLYAAVIREDAPLLQHVDVSLNKPLIAVIPVYSDQKEQSLDILKQALEQPHRIGKGRGGTWNSTG</sequence>
<reference evidence="2" key="1">
    <citation type="journal article" date="2019" name="Int. J. Syst. Evol. Microbiol.">
        <title>The Global Catalogue of Microorganisms (GCM) 10K type strain sequencing project: providing services to taxonomists for standard genome sequencing and annotation.</title>
        <authorList>
            <consortium name="The Broad Institute Genomics Platform"/>
            <consortium name="The Broad Institute Genome Sequencing Center for Infectious Disease"/>
            <person name="Wu L."/>
            <person name="Ma J."/>
        </authorList>
    </citation>
    <scope>NUCLEOTIDE SEQUENCE [LARGE SCALE GENOMIC DNA]</scope>
    <source>
        <strain evidence="2">KCTC 33792</strain>
    </source>
</reference>
<gene>
    <name evidence="1" type="ORF">ACFSUB_14675</name>
</gene>
<dbReference type="PROSITE" id="PS51257">
    <property type="entry name" value="PROKAR_LIPOPROTEIN"/>
    <property type="match status" value="1"/>
</dbReference>
<evidence type="ECO:0008006" key="3">
    <source>
        <dbReference type="Google" id="ProtNLM"/>
    </source>
</evidence>
<evidence type="ECO:0000313" key="1">
    <source>
        <dbReference type="EMBL" id="MFD2706708.1"/>
    </source>
</evidence>
<evidence type="ECO:0000313" key="2">
    <source>
        <dbReference type="Proteomes" id="UP001597520"/>
    </source>
</evidence>
<protein>
    <recommendedName>
        <fullName evidence="3">Lipoprotein</fullName>
    </recommendedName>
</protein>
<name>A0ABW5T593_9BACI</name>
<dbReference type="EMBL" id="JBHUML010000005">
    <property type="protein sequence ID" value="MFD2706708.1"/>
    <property type="molecule type" value="Genomic_DNA"/>
</dbReference>
<keyword evidence="2" id="KW-1185">Reference proteome</keyword>
<organism evidence="1 2">
    <name type="scientific">Salibacterium lacus</name>
    <dbReference type="NCBI Taxonomy" id="1898109"/>
    <lineage>
        <taxon>Bacteria</taxon>
        <taxon>Bacillati</taxon>
        <taxon>Bacillota</taxon>
        <taxon>Bacilli</taxon>
        <taxon>Bacillales</taxon>
        <taxon>Bacillaceae</taxon>
    </lineage>
</organism>
<accession>A0ABW5T593</accession>
<proteinExistence type="predicted"/>
<dbReference type="RefSeq" id="WP_380714009.1">
    <property type="nucleotide sequence ID" value="NZ_JBHUML010000005.1"/>
</dbReference>
<comment type="caution">
    <text evidence="1">The sequence shown here is derived from an EMBL/GenBank/DDBJ whole genome shotgun (WGS) entry which is preliminary data.</text>
</comment>
<dbReference type="Proteomes" id="UP001597520">
    <property type="component" value="Unassembled WGS sequence"/>
</dbReference>